<dbReference type="PANTHER" id="PTHR15283:SF7">
    <property type="entry name" value="BURSICON"/>
    <property type="match status" value="1"/>
</dbReference>
<evidence type="ECO:0000256" key="3">
    <source>
        <dbReference type="ARBA" id="ARBA00018035"/>
    </source>
</evidence>
<dbReference type="AlphaFoldDB" id="A0AAD9JUK2"/>
<organism evidence="10 11">
    <name type="scientific">Paralvinella palmiformis</name>
    <dbReference type="NCBI Taxonomy" id="53620"/>
    <lineage>
        <taxon>Eukaryota</taxon>
        <taxon>Metazoa</taxon>
        <taxon>Spiralia</taxon>
        <taxon>Lophotrochozoa</taxon>
        <taxon>Annelida</taxon>
        <taxon>Polychaeta</taxon>
        <taxon>Sedentaria</taxon>
        <taxon>Canalipalpata</taxon>
        <taxon>Terebellida</taxon>
        <taxon>Terebelliformia</taxon>
        <taxon>Alvinellidae</taxon>
        <taxon>Paralvinella</taxon>
    </lineage>
</organism>
<comment type="caution">
    <text evidence="10">The sequence shown here is derived from an EMBL/GenBank/DDBJ whole genome shotgun (WGS) entry which is preliminary data.</text>
</comment>
<evidence type="ECO:0000256" key="2">
    <source>
        <dbReference type="ARBA" id="ARBA00011633"/>
    </source>
</evidence>
<evidence type="ECO:0000256" key="4">
    <source>
        <dbReference type="ARBA" id="ARBA00022525"/>
    </source>
</evidence>
<evidence type="ECO:0000259" key="9">
    <source>
        <dbReference type="SMART" id="SM00041"/>
    </source>
</evidence>
<dbReference type="EMBL" id="JAODUP010000161">
    <property type="protein sequence ID" value="KAK2158930.1"/>
    <property type="molecule type" value="Genomic_DNA"/>
</dbReference>
<reference evidence="10" key="1">
    <citation type="journal article" date="2023" name="Mol. Biol. Evol.">
        <title>Third-Generation Sequencing Reveals the Adaptive Role of the Epigenome in Three Deep-Sea Polychaetes.</title>
        <authorList>
            <person name="Perez M."/>
            <person name="Aroh O."/>
            <person name="Sun Y."/>
            <person name="Lan Y."/>
            <person name="Juniper S.K."/>
            <person name="Young C.R."/>
            <person name="Angers B."/>
            <person name="Qian P.Y."/>
        </authorList>
    </citation>
    <scope>NUCLEOTIDE SEQUENCE</scope>
    <source>
        <strain evidence="10">P08H-3</strain>
    </source>
</reference>
<comment type="subcellular location">
    <subcellularLocation>
        <location evidence="1">Secreted</location>
    </subcellularLocation>
</comment>
<gene>
    <name evidence="10" type="ORF">LSH36_161g00045</name>
</gene>
<keyword evidence="5" id="KW-0372">Hormone</keyword>
<sequence length="172" mass="18912">MRSLLFAGEGVLISMRKPTLPLLVLSAILSVLVQRLAHCSATPPGKLLAEEAGQRESCRLHRVLHTISIKNCKPKRMLSWACQGACLSYAQAAAEKEAHMERYCTCCQETGVARRNISLLCRGLKGRASFRKVITRIMLPTSCLCRPCSAGVGIEPLEFAGIGDKRNLWTIM</sequence>
<keyword evidence="11" id="KW-1185">Reference proteome</keyword>
<dbReference type="GO" id="GO:0036122">
    <property type="term" value="F:BMP binding"/>
    <property type="evidence" value="ECO:0007669"/>
    <property type="project" value="TreeGrafter"/>
</dbReference>
<feature type="domain" description="CTCK" evidence="9">
    <location>
        <begin position="60"/>
        <end position="149"/>
    </location>
</feature>
<evidence type="ECO:0000256" key="5">
    <source>
        <dbReference type="ARBA" id="ARBA00022702"/>
    </source>
</evidence>
<keyword evidence="7" id="KW-1015">Disulfide bond</keyword>
<dbReference type="GO" id="GO:0005179">
    <property type="term" value="F:hormone activity"/>
    <property type="evidence" value="ECO:0007669"/>
    <property type="project" value="UniProtKB-KW"/>
</dbReference>
<dbReference type="SMART" id="SM00041">
    <property type="entry name" value="CT"/>
    <property type="match status" value="1"/>
</dbReference>
<dbReference type="InterPro" id="IPR006207">
    <property type="entry name" value="Cys_knot_C"/>
</dbReference>
<dbReference type="GO" id="GO:0009887">
    <property type="term" value="P:animal organ morphogenesis"/>
    <property type="evidence" value="ECO:0007669"/>
    <property type="project" value="TreeGrafter"/>
</dbReference>
<evidence type="ECO:0000313" key="11">
    <source>
        <dbReference type="Proteomes" id="UP001208570"/>
    </source>
</evidence>
<dbReference type="Proteomes" id="UP001208570">
    <property type="component" value="Unassembled WGS sequence"/>
</dbReference>
<keyword evidence="4" id="KW-0964">Secreted</keyword>
<evidence type="ECO:0000256" key="1">
    <source>
        <dbReference type="ARBA" id="ARBA00004613"/>
    </source>
</evidence>
<dbReference type="GO" id="GO:0038098">
    <property type="term" value="P:sequestering of BMP from receptor via BMP binding"/>
    <property type="evidence" value="ECO:0007669"/>
    <property type="project" value="TreeGrafter"/>
</dbReference>
<keyword evidence="6" id="KW-0732">Signal</keyword>
<dbReference type="Pfam" id="PF03045">
    <property type="entry name" value="DAN"/>
    <property type="match status" value="1"/>
</dbReference>
<dbReference type="InterPro" id="IPR004133">
    <property type="entry name" value="DAN_dom"/>
</dbReference>
<evidence type="ECO:0000256" key="6">
    <source>
        <dbReference type="ARBA" id="ARBA00022729"/>
    </source>
</evidence>
<name>A0AAD9JUK2_9ANNE</name>
<proteinExistence type="predicted"/>
<dbReference type="Gene3D" id="2.10.90.10">
    <property type="entry name" value="Cystine-knot cytokines"/>
    <property type="match status" value="1"/>
</dbReference>
<protein>
    <recommendedName>
        <fullName evidence="3">Bursicon</fullName>
    </recommendedName>
    <alternativeName>
        <fullName evidence="8">Bursicon subunit alpha</fullName>
    </alternativeName>
</protein>
<evidence type="ECO:0000313" key="10">
    <source>
        <dbReference type="EMBL" id="KAK2158930.1"/>
    </source>
</evidence>
<dbReference type="PANTHER" id="PTHR15283">
    <property type="entry name" value="GREMLIN 1"/>
    <property type="match status" value="1"/>
</dbReference>
<evidence type="ECO:0000256" key="8">
    <source>
        <dbReference type="ARBA" id="ARBA00029634"/>
    </source>
</evidence>
<dbReference type="GO" id="GO:0005615">
    <property type="term" value="C:extracellular space"/>
    <property type="evidence" value="ECO:0007669"/>
    <property type="project" value="TreeGrafter"/>
</dbReference>
<accession>A0AAD9JUK2</accession>
<comment type="subunit">
    <text evidence="2">Heterodimer of burs and pburs.</text>
</comment>
<evidence type="ECO:0000256" key="7">
    <source>
        <dbReference type="ARBA" id="ARBA00023157"/>
    </source>
</evidence>
<dbReference type="InterPro" id="IPR029034">
    <property type="entry name" value="Cystine-knot_cytokine"/>
</dbReference>